<reference evidence="2 3" key="1">
    <citation type="submission" date="2017-06" db="EMBL/GenBank/DDBJ databases">
        <title>Genome sequencing of cyanobaciteial culture collection at National Institute for Environmental Studies (NIES).</title>
        <authorList>
            <person name="Hirose Y."/>
            <person name="Shimura Y."/>
            <person name="Fujisawa T."/>
            <person name="Nakamura Y."/>
            <person name="Kawachi M."/>
        </authorList>
    </citation>
    <scope>NUCLEOTIDE SEQUENCE [LARGE SCALE GENOMIC DNA]</scope>
    <source>
        <strain evidence="2 3">NIES-267</strain>
    </source>
</reference>
<dbReference type="Gene3D" id="3.30.420.10">
    <property type="entry name" value="Ribonuclease H-like superfamily/Ribonuclease H"/>
    <property type="match status" value="1"/>
</dbReference>
<organism evidence="2 3">
    <name type="scientific">Calothrix parasitica NIES-267</name>
    <dbReference type="NCBI Taxonomy" id="1973488"/>
    <lineage>
        <taxon>Bacteria</taxon>
        <taxon>Bacillati</taxon>
        <taxon>Cyanobacteriota</taxon>
        <taxon>Cyanophyceae</taxon>
        <taxon>Nostocales</taxon>
        <taxon>Calotrichaceae</taxon>
        <taxon>Calothrix</taxon>
    </lineage>
</organism>
<keyword evidence="3" id="KW-1185">Reference proteome</keyword>
<dbReference type="AlphaFoldDB" id="A0A1Z4LJP8"/>
<dbReference type="GO" id="GO:0003676">
    <property type="term" value="F:nucleic acid binding"/>
    <property type="evidence" value="ECO:0007669"/>
    <property type="project" value="InterPro"/>
</dbReference>
<evidence type="ECO:0000259" key="1">
    <source>
        <dbReference type="Pfam" id="PF13358"/>
    </source>
</evidence>
<dbReference type="EMBL" id="AP018227">
    <property type="protein sequence ID" value="BAY81467.1"/>
    <property type="molecule type" value="Genomic_DNA"/>
</dbReference>
<protein>
    <submittedName>
        <fullName evidence="2">Transposase</fullName>
    </submittedName>
</protein>
<dbReference type="InterPro" id="IPR036397">
    <property type="entry name" value="RNaseH_sf"/>
</dbReference>
<dbReference type="Proteomes" id="UP000218418">
    <property type="component" value="Chromosome"/>
</dbReference>
<gene>
    <name evidence="2" type="ORF">NIES267_09440</name>
</gene>
<proteinExistence type="predicted"/>
<accession>A0A1Z4LJP8</accession>
<name>A0A1Z4LJP8_9CYAN</name>
<evidence type="ECO:0000313" key="2">
    <source>
        <dbReference type="EMBL" id="BAY81467.1"/>
    </source>
</evidence>
<feature type="domain" description="Tc1-like transposase DDE" evidence="1">
    <location>
        <begin position="6"/>
        <end position="138"/>
    </location>
</feature>
<dbReference type="Pfam" id="PF13358">
    <property type="entry name" value="DDE_3"/>
    <property type="match status" value="1"/>
</dbReference>
<dbReference type="InterPro" id="IPR038717">
    <property type="entry name" value="Tc1-like_DDE_dom"/>
</dbReference>
<sequence length="170" mass="19959">MIAPSHGYVWGASDEEITVPVVNEREKQTYYGAVDYLEGELLLKAYNGGNSENTIKYLQYLLAQSPDQRLLIFWDGATYHRSKEVRAFLDSVNQGLPVEQWKIHCIRFAPNCPEQNPIEDIWLQAKTWVRRFCALIPSFSHLKWMFEWFIRHTTFDFATLQMYGVFSKIK</sequence>
<evidence type="ECO:0000313" key="3">
    <source>
        <dbReference type="Proteomes" id="UP000218418"/>
    </source>
</evidence>